<protein>
    <submittedName>
        <fullName evidence="1">Uncharacterized protein</fullName>
    </submittedName>
</protein>
<sequence>MIEVRILWGKLFSRRDTWQITPNDLERCFWEAEHERTQVFERTRRSQQLDFALAAAPWTKAEDTRHEIFQRFILEALKTFASNQDDRHAGFKELVDNHEKTFQANDQVRLAAFDDANTTRLKVFKATQEQREKSAAKFITFQDKLFEQGRRRKQEDCEKLIGLLRDLFNKMIREEIATFRNAQRQREERIRSASLVRHPLLDANTYSK</sequence>
<comment type="caution">
    <text evidence="1">The sequence shown here is derived from an EMBL/GenBank/DDBJ whole genome shotgun (WGS) entry which is preliminary data.</text>
</comment>
<proteinExistence type="predicted"/>
<dbReference type="EMBL" id="SGPM01000178">
    <property type="protein sequence ID" value="THH28455.1"/>
    <property type="molecule type" value="Genomic_DNA"/>
</dbReference>
<evidence type="ECO:0000313" key="1">
    <source>
        <dbReference type="EMBL" id="THH28455.1"/>
    </source>
</evidence>
<gene>
    <name evidence="1" type="ORF">EUX98_g5742</name>
</gene>
<dbReference type="OrthoDB" id="10589495at2759"/>
<dbReference type="Proteomes" id="UP000308730">
    <property type="component" value="Unassembled WGS sequence"/>
</dbReference>
<reference evidence="1 2" key="1">
    <citation type="submission" date="2019-02" db="EMBL/GenBank/DDBJ databases">
        <title>Genome sequencing of the rare red list fungi Antrodiella citrinella (Flaviporus citrinellus).</title>
        <authorList>
            <person name="Buettner E."/>
            <person name="Kellner H."/>
        </authorList>
    </citation>
    <scope>NUCLEOTIDE SEQUENCE [LARGE SCALE GENOMIC DNA]</scope>
    <source>
        <strain evidence="1 2">DSM 108506</strain>
    </source>
</reference>
<organism evidence="1 2">
    <name type="scientific">Antrodiella citrinella</name>
    <dbReference type="NCBI Taxonomy" id="2447956"/>
    <lineage>
        <taxon>Eukaryota</taxon>
        <taxon>Fungi</taxon>
        <taxon>Dikarya</taxon>
        <taxon>Basidiomycota</taxon>
        <taxon>Agaricomycotina</taxon>
        <taxon>Agaricomycetes</taxon>
        <taxon>Polyporales</taxon>
        <taxon>Steccherinaceae</taxon>
        <taxon>Antrodiella</taxon>
    </lineage>
</organism>
<keyword evidence="2" id="KW-1185">Reference proteome</keyword>
<name>A0A4S4MRP6_9APHY</name>
<accession>A0A4S4MRP6</accession>
<evidence type="ECO:0000313" key="2">
    <source>
        <dbReference type="Proteomes" id="UP000308730"/>
    </source>
</evidence>
<dbReference type="AlphaFoldDB" id="A0A4S4MRP6"/>